<keyword evidence="1" id="KW-1133">Transmembrane helix</keyword>
<dbReference type="EMBL" id="FOGZ01000016">
    <property type="protein sequence ID" value="SER88595.1"/>
    <property type="molecule type" value="Genomic_DNA"/>
</dbReference>
<accession>A0A1H9SUQ6</accession>
<keyword evidence="3" id="KW-1185">Reference proteome</keyword>
<dbReference type="AlphaFoldDB" id="A0A1H9SUQ6"/>
<feature type="transmembrane region" description="Helical" evidence="1">
    <location>
        <begin position="57"/>
        <end position="79"/>
    </location>
</feature>
<evidence type="ECO:0000256" key="1">
    <source>
        <dbReference type="SAM" id="Phobius"/>
    </source>
</evidence>
<organism evidence="2 3">
    <name type="scientific">Propionibacterium cyclohexanicum</name>
    <dbReference type="NCBI Taxonomy" id="64702"/>
    <lineage>
        <taxon>Bacteria</taxon>
        <taxon>Bacillati</taxon>
        <taxon>Actinomycetota</taxon>
        <taxon>Actinomycetes</taxon>
        <taxon>Propionibacteriales</taxon>
        <taxon>Propionibacteriaceae</taxon>
        <taxon>Propionibacterium</taxon>
    </lineage>
</organism>
<keyword evidence="1" id="KW-0472">Membrane</keyword>
<dbReference type="RefSeq" id="WP_143052862.1">
    <property type="nucleotide sequence ID" value="NZ_FOGZ01000016.1"/>
</dbReference>
<dbReference type="STRING" id="64702.SAMN05443377_11618"/>
<evidence type="ECO:0000313" key="3">
    <source>
        <dbReference type="Proteomes" id="UP000198815"/>
    </source>
</evidence>
<name>A0A1H9SUQ6_9ACTN</name>
<protein>
    <submittedName>
        <fullName evidence="2">Uncharacterized protein</fullName>
    </submittedName>
</protein>
<dbReference type="Proteomes" id="UP000198815">
    <property type="component" value="Unassembled WGS sequence"/>
</dbReference>
<keyword evidence="1" id="KW-0812">Transmembrane</keyword>
<gene>
    <name evidence="2" type="ORF">SAMN05443377_11618</name>
</gene>
<feature type="transmembrane region" description="Helical" evidence="1">
    <location>
        <begin position="30"/>
        <end position="51"/>
    </location>
</feature>
<sequence>MAQAVTRRGFGVGVESRTLAQRAKRLRARLVQQAISAVLGTIVSVILYVGFGGGGGAGSPLSVLVIAAPALYGWIRLVAELVRRHDMNRALRLIEPGPVLRVERPGLVLRNGDRLEYLRWEQISSIRGVRRFDLPGPLLQVERADHTVWSVPFALLDAKPGGIDAAVRAYAGGRFGLDMAACDDIW</sequence>
<proteinExistence type="predicted"/>
<evidence type="ECO:0000313" key="2">
    <source>
        <dbReference type="EMBL" id="SER88595.1"/>
    </source>
</evidence>
<dbReference type="OrthoDB" id="3732730at2"/>
<reference evidence="2 3" key="1">
    <citation type="submission" date="2016-10" db="EMBL/GenBank/DDBJ databases">
        <authorList>
            <person name="de Groot N.N."/>
        </authorList>
    </citation>
    <scope>NUCLEOTIDE SEQUENCE [LARGE SCALE GENOMIC DNA]</scope>
    <source>
        <strain evidence="2 3">DSM 16859</strain>
    </source>
</reference>